<dbReference type="OrthoDB" id="690239at2759"/>
<keyword evidence="3 7" id="KW-0551">Lipid droplet</keyword>
<comment type="subcellular location">
    <subcellularLocation>
        <location evidence="7">Lipid droplet</location>
    </subcellularLocation>
    <subcellularLocation>
        <location evidence="7">Membrane</location>
        <topology evidence="7">Multi-pass membrane protein</topology>
    </subcellularLocation>
</comment>
<dbReference type="Pfam" id="PF01277">
    <property type="entry name" value="Oleosin"/>
    <property type="match status" value="1"/>
</dbReference>
<gene>
    <name evidence="11" type="primary">LOC111025916</name>
</gene>
<sequence length="135" mass="13936">MAEVSRDQRHPLGHAPPQSSSDQPPRAHRLIKAATAAAGGASLLVLSAFIVAGTVIALAVATPLFVIFSPVLVPALITVSLIGMGFLASGGFAVVSLAVFSGLYRYLAGKRRDGGGDLPEQGRYRLGGKGREVET</sequence>
<dbReference type="GO" id="GO:0012511">
    <property type="term" value="C:monolayer-surrounded lipid storage body"/>
    <property type="evidence" value="ECO:0007669"/>
    <property type="project" value="InterPro"/>
</dbReference>
<dbReference type="Proteomes" id="UP000504603">
    <property type="component" value="Unplaced"/>
</dbReference>
<dbReference type="InterPro" id="IPR000136">
    <property type="entry name" value="Oleosin"/>
</dbReference>
<dbReference type="GO" id="GO:0016020">
    <property type="term" value="C:membrane"/>
    <property type="evidence" value="ECO:0007669"/>
    <property type="project" value="UniProtKB-SubCell"/>
</dbReference>
<dbReference type="GO" id="GO:0048608">
    <property type="term" value="P:reproductive structure development"/>
    <property type="evidence" value="ECO:0007669"/>
    <property type="project" value="UniProtKB-ARBA"/>
</dbReference>
<dbReference type="GeneID" id="111025916"/>
<evidence type="ECO:0000256" key="4">
    <source>
        <dbReference type="ARBA" id="ARBA00022692"/>
    </source>
</evidence>
<keyword evidence="4 9" id="KW-0812">Transmembrane</keyword>
<dbReference type="PANTHER" id="PTHR33203">
    <property type="entry name" value="OLEOSIN"/>
    <property type="match status" value="1"/>
</dbReference>
<dbReference type="GO" id="GO:0005576">
    <property type="term" value="C:extracellular region"/>
    <property type="evidence" value="ECO:0007669"/>
    <property type="project" value="TreeGrafter"/>
</dbReference>
<protein>
    <recommendedName>
        <fullName evidence="7">Oleosin</fullName>
    </recommendedName>
</protein>
<feature type="region of interest" description="Disordered" evidence="8">
    <location>
        <begin position="1"/>
        <end position="26"/>
    </location>
</feature>
<dbReference type="RefSeq" id="XP_022159524.1">
    <property type="nucleotide sequence ID" value="XM_022303832.1"/>
</dbReference>
<feature type="compositionally biased region" description="Basic and acidic residues" evidence="8">
    <location>
        <begin position="1"/>
        <end position="10"/>
    </location>
</feature>
<comment type="function">
    <text evidence="1">May have a structural role to stabilize the lipid body during desiccation of the seed by preventing coalescence of the oil. Probably interacts with both lipid and phospholipid moieties of lipid bodies. May also provide recognition signals for specific lipase anchorage in lipolysis during seedling growth.</text>
</comment>
<dbReference type="AlphaFoldDB" id="A0A6J1E2L5"/>
<evidence type="ECO:0000313" key="11">
    <source>
        <dbReference type="RefSeq" id="XP_022159524.1"/>
    </source>
</evidence>
<evidence type="ECO:0000256" key="7">
    <source>
        <dbReference type="RuleBase" id="RU000540"/>
    </source>
</evidence>
<evidence type="ECO:0000256" key="1">
    <source>
        <dbReference type="ARBA" id="ARBA00002582"/>
    </source>
</evidence>
<feature type="transmembrane region" description="Helical" evidence="9">
    <location>
        <begin position="36"/>
        <end position="69"/>
    </location>
</feature>
<evidence type="ECO:0000256" key="6">
    <source>
        <dbReference type="ARBA" id="ARBA00023136"/>
    </source>
</evidence>
<organism evidence="10 11">
    <name type="scientific">Momordica charantia</name>
    <name type="common">Bitter gourd</name>
    <name type="synonym">Balsam pear</name>
    <dbReference type="NCBI Taxonomy" id="3673"/>
    <lineage>
        <taxon>Eukaryota</taxon>
        <taxon>Viridiplantae</taxon>
        <taxon>Streptophyta</taxon>
        <taxon>Embryophyta</taxon>
        <taxon>Tracheophyta</taxon>
        <taxon>Spermatophyta</taxon>
        <taxon>Magnoliopsida</taxon>
        <taxon>eudicotyledons</taxon>
        <taxon>Gunneridae</taxon>
        <taxon>Pentapetalae</taxon>
        <taxon>rosids</taxon>
        <taxon>fabids</taxon>
        <taxon>Cucurbitales</taxon>
        <taxon>Cucurbitaceae</taxon>
        <taxon>Momordiceae</taxon>
        <taxon>Momordica</taxon>
    </lineage>
</organism>
<dbReference type="PANTHER" id="PTHR33203:SF25">
    <property type="entry name" value="OLEOSIN 18.5 KDA"/>
    <property type="match status" value="1"/>
</dbReference>
<feature type="transmembrane region" description="Helical" evidence="9">
    <location>
        <begin position="75"/>
        <end position="104"/>
    </location>
</feature>
<evidence type="ECO:0000256" key="5">
    <source>
        <dbReference type="ARBA" id="ARBA00022989"/>
    </source>
</evidence>
<evidence type="ECO:0000256" key="3">
    <source>
        <dbReference type="ARBA" id="ARBA00022677"/>
    </source>
</evidence>
<evidence type="ECO:0000256" key="8">
    <source>
        <dbReference type="SAM" id="MobiDB-lite"/>
    </source>
</evidence>
<evidence type="ECO:0000256" key="9">
    <source>
        <dbReference type="SAM" id="Phobius"/>
    </source>
</evidence>
<dbReference type="GO" id="GO:0009791">
    <property type="term" value="P:post-embryonic development"/>
    <property type="evidence" value="ECO:0007669"/>
    <property type="project" value="UniProtKB-ARBA"/>
</dbReference>
<dbReference type="GO" id="GO:0019915">
    <property type="term" value="P:lipid storage"/>
    <property type="evidence" value="ECO:0007669"/>
    <property type="project" value="TreeGrafter"/>
</dbReference>
<reference evidence="11" key="1">
    <citation type="submission" date="2025-08" db="UniProtKB">
        <authorList>
            <consortium name="RefSeq"/>
        </authorList>
    </citation>
    <scope>IDENTIFICATION</scope>
    <source>
        <strain evidence="11">OHB3-1</strain>
    </source>
</reference>
<dbReference type="KEGG" id="mcha:111025916"/>
<comment type="similarity">
    <text evidence="2 7">Belongs to the oleosin family.</text>
</comment>
<accession>A0A6J1E2L5</accession>
<name>A0A6J1E2L5_MOMCH</name>
<keyword evidence="10" id="KW-1185">Reference proteome</keyword>
<proteinExistence type="inferred from homology"/>
<dbReference type="PROSITE" id="PS00811">
    <property type="entry name" value="OLEOSINS"/>
    <property type="match status" value="1"/>
</dbReference>
<evidence type="ECO:0000256" key="2">
    <source>
        <dbReference type="ARBA" id="ARBA00010858"/>
    </source>
</evidence>
<keyword evidence="6 9" id="KW-0472">Membrane</keyword>
<evidence type="ECO:0000313" key="10">
    <source>
        <dbReference type="Proteomes" id="UP000504603"/>
    </source>
</evidence>
<keyword evidence="5 9" id="KW-1133">Transmembrane helix</keyword>